<evidence type="ECO:0000256" key="1">
    <source>
        <dbReference type="SAM" id="Phobius"/>
    </source>
</evidence>
<accession>A0A645IKW9</accession>
<dbReference type="AlphaFoldDB" id="A0A645IKW9"/>
<dbReference type="EMBL" id="VSSQ01117567">
    <property type="protein sequence ID" value="MPN51948.1"/>
    <property type="molecule type" value="Genomic_DNA"/>
</dbReference>
<keyword evidence="1" id="KW-1133">Transmembrane helix</keyword>
<proteinExistence type="predicted"/>
<keyword evidence="1" id="KW-0812">Transmembrane</keyword>
<name>A0A645IKW9_9ZZZZ</name>
<keyword evidence="1" id="KW-0472">Membrane</keyword>
<sequence>MVAAFNGIRVAVAAVLTSAVIQLIRANVKGRLGIALCVAGFAIIAIFHLSPVFVVLMAVIAGFVLWGVRR</sequence>
<reference evidence="2" key="1">
    <citation type="submission" date="2019-08" db="EMBL/GenBank/DDBJ databases">
        <authorList>
            <person name="Kucharzyk K."/>
            <person name="Murdoch R.W."/>
            <person name="Higgins S."/>
            <person name="Loffler F."/>
        </authorList>
    </citation>
    <scope>NUCLEOTIDE SEQUENCE</scope>
</reference>
<gene>
    <name evidence="2" type="ORF">SDC9_199599</name>
</gene>
<comment type="caution">
    <text evidence="2">The sequence shown here is derived from an EMBL/GenBank/DDBJ whole genome shotgun (WGS) entry which is preliminary data.</text>
</comment>
<feature type="transmembrane region" description="Helical" evidence="1">
    <location>
        <begin position="42"/>
        <end position="68"/>
    </location>
</feature>
<organism evidence="2">
    <name type="scientific">bioreactor metagenome</name>
    <dbReference type="NCBI Taxonomy" id="1076179"/>
    <lineage>
        <taxon>unclassified sequences</taxon>
        <taxon>metagenomes</taxon>
        <taxon>ecological metagenomes</taxon>
    </lineage>
</organism>
<evidence type="ECO:0008006" key="3">
    <source>
        <dbReference type="Google" id="ProtNLM"/>
    </source>
</evidence>
<protein>
    <recommendedName>
        <fullName evidence="3">Chromate transport protein</fullName>
    </recommendedName>
</protein>
<evidence type="ECO:0000313" key="2">
    <source>
        <dbReference type="EMBL" id="MPN51948.1"/>
    </source>
</evidence>